<evidence type="ECO:0000256" key="1">
    <source>
        <dbReference type="SAM" id="Phobius"/>
    </source>
</evidence>
<keyword evidence="1" id="KW-0472">Membrane</keyword>
<accession>A0A1I1RH57</accession>
<keyword evidence="1" id="KW-0812">Transmembrane</keyword>
<gene>
    <name evidence="2" type="ORF">SAMN05216167_104408</name>
</gene>
<sequence>MDDIDNSYLYLRDERIPLARIRKVVIRSNTNKPMLITGAIVGALAIGYLANQSLRTNQTRSPIAHGLTVTFAAAGGAAVGLLLGSAASRINRKVIRPVNQGSPETSLVRQLEPFTLRYQEDILNRLPKIIQ</sequence>
<dbReference type="STRING" id="662367.SAMN05216167_104408"/>
<reference evidence="2 3" key="1">
    <citation type="submission" date="2016-10" db="EMBL/GenBank/DDBJ databases">
        <authorList>
            <person name="de Groot N.N."/>
        </authorList>
    </citation>
    <scope>NUCLEOTIDE SEQUENCE [LARGE SCALE GENOMIC DNA]</scope>
    <source>
        <strain evidence="2 3">DSM 26130</strain>
    </source>
</reference>
<dbReference type="Proteomes" id="UP000198598">
    <property type="component" value="Unassembled WGS sequence"/>
</dbReference>
<dbReference type="EMBL" id="FOLQ01000004">
    <property type="protein sequence ID" value="SFD33666.1"/>
    <property type="molecule type" value="Genomic_DNA"/>
</dbReference>
<keyword evidence="1" id="KW-1133">Transmembrane helix</keyword>
<dbReference type="AlphaFoldDB" id="A0A1I1RH57"/>
<feature type="transmembrane region" description="Helical" evidence="1">
    <location>
        <begin position="33"/>
        <end position="51"/>
    </location>
</feature>
<keyword evidence="3" id="KW-1185">Reference proteome</keyword>
<organism evidence="2 3">
    <name type="scientific">Spirosoma endophyticum</name>
    <dbReference type="NCBI Taxonomy" id="662367"/>
    <lineage>
        <taxon>Bacteria</taxon>
        <taxon>Pseudomonadati</taxon>
        <taxon>Bacteroidota</taxon>
        <taxon>Cytophagia</taxon>
        <taxon>Cytophagales</taxon>
        <taxon>Cytophagaceae</taxon>
        <taxon>Spirosoma</taxon>
    </lineage>
</organism>
<protein>
    <submittedName>
        <fullName evidence="2">Uncharacterized protein</fullName>
    </submittedName>
</protein>
<name>A0A1I1RH57_9BACT</name>
<evidence type="ECO:0000313" key="2">
    <source>
        <dbReference type="EMBL" id="SFD33666.1"/>
    </source>
</evidence>
<evidence type="ECO:0000313" key="3">
    <source>
        <dbReference type="Proteomes" id="UP000198598"/>
    </source>
</evidence>
<feature type="transmembrane region" description="Helical" evidence="1">
    <location>
        <begin position="63"/>
        <end position="83"/>
    </location>
</feature>
<proteinExistence type="predicted"/>